<dbReference type="Pfam" id="PF23791">
    <property type="entry name" value="DUF7173"/>
    <property type="match status" value="1"/>
</dbReference>
<dbReference type="InterPro" id="IPR055597">
    <property type="entry name" value="DUF7173"/>
</dbReference>
<evidence type="ECO:0000313" key="1">
    <source>
        <dbReference type="EMBL" id="WAX22398.1"/>
    </source>
</evidence>
<dbReference type="EMBL" id="OP882271">
    <property type="protein sequence ID" value="WAX22398.1"/>
    <property type="molecule type" value="Genomic_DNA"/>
</dbReference>
<keyword evidence="2" id="KW-1185">Reference proteome</keyword>
<organism evidence="1 2">
    <name type="scientific">Pseudomonas phage MiCath</name>
    <dbReference type="NCBI Taxonomy" id="3003729"/>
    <lineage>
        <taxon>Viruses</taxon>
        <taxon>Duplodnaviria</taxon>
        <taxon>Heunggongvirae</taxon>
        <taxon>Uroviricota</taxon>
        <taxon>Caudoviricetes</taxon>
        <taxon>Queuovirinae</taxon>
        <taxon>Micathvirus</taxon>
        <taxon>Micathvirus micath</taxon>
    </lineage>
</organism>
<name>A0AAE9VGJ2_9CAUD</name>
<reference evidence="1" key="1">
    <citation type="submission" date="2022-11" db="EMBL/GenBank/DDBJ databases">
        <authorList>
            <person name="Jaryenneh J.D."/>
            <person name="Schoeniger J.S."/>
            <person name="Mageeney C.M."/>
        </authorList>
    </citation>
    <scope>NUCLEOTIDE SEQUENCE</scope>
</reference>
<dbReference type="KEGG" id="vg:79412957"/>
<proteinExistence type="predicted"/>
<evidence type="ECO:0000313" key="2">
    <source>
        <dbReference type="Proteomes" id="UP001211688"/>
    </source>
</evidence>
<dbReference type="Proteomes" id="UP001211688">
    <property type="component" value="Segment"/>
</dbReference>
<sequence length="167" mass="18631">MEQKPQFEPVDLEQPPVVTQADMTEWYNLKMQLAKIQAAERLLRAKVVKGMFPNLKEGTTKKGIGDGYELVAEMSMDRKVDEPLFDALKQQFLERKIPIDLLVNYKPQVSVKSLKALPAEERKIFEQCLVIKEGSVSLKIEPTAAKKKQLAAEAAAAAKGPDFSSGQ</sequence>
<protein>
    <submittedName>
        <fullName evidence="1">Host-nuclease inhibitor protein</fullName>
    </submittedName>
</protein>
<accession>A0AAE9VGJ2</accession>
<dbReference type="RefSeq" id="YP_010719817.1">
    <property type="nucleotide sequence ID" value="NC_072502.1"/>
</dbReference>
<dbReference type="GeneID" id="79412957"/>